<comment type="similarity">
    <text evidence="1">Belongs to the isochorismatase family.</text>
</comment>
<evidence type="ECO:0000256" key="7">
    <source>
        <dbReference type="ARBA" id="ARBA00043224"/>
    </source>
</evidence>
<evidence type="ECO:0000256" key="5">
    <source>
        <dbReference type="ARBA" id="ARBA00037900"/>
    </source>
</evidence>
<dbReference type="EMBL" id="CP094528">
    <property type="protein sequence ID" value="UOE44361.1"/>
    <property type="molecule type" value="Genomic_DNA"/>
</dbReference>
<evidence type="ECO:0000256" key="3">
    <source>
        <dbReference type="ARBA" id="ARBA00022723"/>
    </source>
</evidence>
<dbReference type="PANTHER" id="PTHR11080">
    <property type="entry name" value="PYRAZINAMIDASE/NICOTINAMIDASE"/>
    <property type="match status" value="1"/>
</dbReference>
<evidence type="ECO:0000313" key="9">
    <source>
        <dbReference type="EMBL" id="UOE44361.1"/>
    </source>
</evidence>
<organism evidence="9 10">
    <name type="scientific">Agromyces larvae</name>
    <dbReference type="NCBI Taxonomy" id="2929802"/>
    <lineage>
        <taxon>Bacteria</taxon>
        <taxon>Bacillati</taxon>
        <taxon>Actinomycetota</taxon>
        <taxon>Actinomycetes</taxon>
        <taxon>Micrococcales</taxon>
        <taxon>Microbacteriaceae</taxon>
        <taxon>Agromyces</taxon>
    </lineage>
</organism>
<keyword evidence="2" id="KW-0662">Pyridine nucleotide biosynthesis</keyword>
<comment type="pathway">
    <text evidence="5">Cofactor biosynthesis; nicotinate biosynthesis; nicotinate from nicotinamide: step 1/1.</text>
</comment>
<dbReference type="Proteomes" id="UP000832097">
    <property type="component" value="Chromosome"/>
</dbReference>
<proteinExistence type="inferred from homology"/>
<sequence length="198" mass="20989">MTRAILVVDVQNDFTEGGALGVQGGAAVAERISAYLAGHADDYDLVVASRDWHDADNDNGGHFAAEPDFVDTWPPHCVAGTPGAEYHPSFDTSTVDVHVRKGMGEPAYSVYEGHADDGRRITEVLAEHGITEVDVVGLATDYCVRQTALDAVEHGQHVRVFTDLVEGVHHERSAEVLAELAHAGAVIAQSPGTAPEVG</sequence>
<dbReference type="RefSeq" id="WP_243556120.1">
    <property type="nucleotide sequence ID" value="NZ_CP094528.1"/>
</dbReference>
<keyword evidence="4" id="KW-0378">Hydrolase</keyword>
<evidence type="ECO:0000256" key="1">
    <source>
        <dbReference type="ARBA" id="ARBA00006336"/>
    </source>
</evidence>
<reference evidence="9 10" key="1">
    <citation type="submission" date="2022-03" db="EMBL/GenBank/DDBJ databases">
        <title>Mucilaginibacter sp. isolated from the gut of Protaetia brevitarsis seulensis larvae.</title>
        <authorList>
            <person name="Won M."/>
            <person name="Kim S.-J."/>
            <person name="Kwon S.-W."/>
        </authorList>
    </citation>
    <scope>NUCLEOTIDE SEQUENCE [LARGE SCALE GENOMIC DNA]</scope>
    <source>
        <strain evidence="9 10">CFWR-12</strain>
    </source>
</reference>
<accession>A0ABY4BYP8</accession>
<protein>
    <recommendedName>
        <fullName evidence="6">nicotinamidase</fullName>
        <ecNumber evidence="6">3.5.1.19</ecNumber>
    </recommendedName>
    <alternativeName>
        <fullName evidence="7">Nicotinamide deamidase</fullName>
    </alternativeName>
</protein>
<dbReference type="InterPro" id="IPR036380">
    <property type="entry name" value="Isochorismatase-like_sf"/>
</dbReference>
<evidence type="ECO:0000256" key="2">
    <source>
        <dbReference type="ARBA" id="ARBA00022642"/>
    </source>
</evidence>
<dbReference type="Pfam" id="PF00857">
    <property type="entry name" value="Isochorismatase"/>
    <property type="match status" value="1"/>
</dbReference>
<evidence type="ECO:0000256" key="4">
    <source>
        <dbReference type="ARBA" id="ARBA00022801"/>
    </source>
</evidence>
<gene>
    <name evidence="9" type="ORF">MTO99_00780</name>
</gene>
<evidence type="ECO:0000313" key="10">
    <source>
        <dbReference type="Proteomes" id="UP000832097"/>
    </source>
</evidence>
<dbReference type="InterPro" id="IPR000868">
    <property type="entry name" value="Isochorismatase-like_dom"/>
</dbReference>
<dbReference type="EC" id="3.5.1.19" evidence="6"/>
<evidence type="ECO:0000256" key="6">
    <source>
        <dbReference type="ARBA" id="ARBA00039017"/>
    </source>
</evidence>
<dbReference type="Gene3D" id="3.40.50.850">
    <property type="entry name" value="Isochorismatase-like"/>
    <property type="match status" value="1"/>
</dbReference>
<keyword evidence="3" id="KW-0479">Metal-binding</keyword>
<evidence type="ECO:0000259" key="8">
    <source>
        <dbReference type="Pfam" id="PF00857"/>
    </source>
</evidence>
<keyword evidence="10" id="KW-1185">Reference proteome</keyword>
<name>A0ABY4BYP8_9MICO</name>
<dbReference type="InterPro" id="IPR052347">
    <property type="entry name" value="Isochorismatase_Nicotinamidase"/>
</dbReference>
<feature type="domain" description="Isochorismatase-like" evidence="8">
    <location>
        <begin position="4"/>
        <end position="188"/>
    </location>
</feature>
<dbReference type="PANTHER" id="PTHR11080:SF2">
    <property type="entry name" value="LD05707P"/>
    <property type="match status" value="1"/>
</dbReference>
<dbReference type="SUPFAM" id="SSF52499">
    <property type="entry name" value="Isochorismatase-like hydrolases"/>
    <property type="match status" value="1"/>
</dbReference>